<evidence type="ECO:0000259" key="1">
    <source>
        <dbReference type="PROSITE" id="PS50097"/>
    </source>
</evidence>
<dbReference type="InterPro" id="IPR000210">
    <property type="entry name" value="BTB/POZ_dom"/>
</dbReference>
<sequence length="91" mass="10028">DGDLILRTSDGVDFNIHKLLLGLASAPLRDMTTLGDQAAKRTDVVVVSVPETSEIFTVLLRYIYPVPKEHITSLDQISALMDVAQKYDLQA</sequence>
<evidence type="ECO:0000313" key="3">
    <source>
        <dbReference type="Proteomes" id="UP000076722"/>
    </source>
</evidence>
<keyword evidence="3" id="KW-1185">Reference proteome</keyword>
<organism evidence="2 3">
    <name type="scientific">Sistotremastrum niveocremeum HHB9708</name>
    <dbReference type="NCBI Taxonomy" id="1314777"/>
    <lineage>
        <taxon>Eukaryota</taxon>
        <taxon>Fungi</taxon>
        <taxon>Dikarya</taxon>
        <taxon>Basidiomycota</taxon>
        <taxon>Agaricomycotina</taxon>
        <taxon>Agaricomycetes</taxon>
        <taxon>Sistotremastrales</taxon>
        <taxon>Sistotremastraceae</taxon>
        <taxon>Sertulicium</taxon>
        <taxon>Sertulicium niveocremeum</taxon>
    </lineage>
</organism>
<name>A0A164SZV2_9AGAM</name>
<dbReference type="PROSITE" id="PS50097">
    <property type="entry name" value="BTB"/>
    <property type="match status" value="1"/>
</dbReference>
<dbReference type="EMBL" id="KV419412">
    <property type="protein sequence ID" value="KZS91949.1"/>
    <property type="molecule type" value="Genomic_DNA"/>
</dbReference>
<dbReference type="InterPro" id="IPR011333">
    <property type="entry name" value="SKP1/BTB/POZ_sf"/>
</dbReference>
<feature type="domain" description="BTB" evidence="1">
    <location>
        <begin position="2"/>
        <end position="64"/>
    </location>
</feature>
<evidence type="ECO:0000313" key="2">
    <source>
        <dbReference type="EMBL" id="KZS91949.1"/>
    </source>
</evidence>
<dbReference type="Pfam" id="PF00651">
    <property type="entry name" value="BTB"/>
    <property type="match status" value="1"/>
</dbReference>
<feature type="non-terminal residue" evidence="2">
    <location>
        <position position="91"/>
    </location>
</feature>
<gene>
    <name evidence="2" type="ORF">SISNIDRAFT_389843</name>
</gene>
<protein>
    <recommendedName>
        <fullName evidence="1">BTB domain-containing protein</fullName>
    </recommendedName>
</protein>
<dbReference type="Gene3D" id="3.30.710.10">
    <property type="entry name" value="Potassium Channel Kv1.1, Chain A"/>
    <property type="match status" value="1"/>
</dbReference>
<dbReference type="OrthoDB" id="3357985at2759"/>
<proteinExistence type="predicted"/>
<dbReference type="SUPFAM" id="SSF54695">
    <property type="entry name" value="POZ domain"/>
    <property type="match status" value="1"/>
</dbReference>
<dbReference type="STRING" id="1314777.A0A164SZV2"/>
<dbReference type="AlphaFoldDB" id="A0A164SZV2"/>
<reference evidence="2 3" key="1">
    <citation type="journal article" date="2016" name="Mol. Biol. Evol.">
        <title>Comparative Genomics of Early-Diverging Mushroom-Forming Fungi Provides Insights into the Origins of Lignocellulose Decay Capabilities.</title>
        <authorList>
            <person name="Nagy L.G."/>
            <person name="Riley R."/>
            <person name="Tritt A."/>
            <person name="Adam C."/>
            <person name="Daum C."/>
            <person name="Floudas D."/>
            <person name="Sun H."/>
            <person name="Yadav J.S."/>
            <person name="Pangilinan J."/>
            <person name="Larsson K.H."/>
            <person name="Matsuura K."/>
            <person name="Barry K."/>
            <person name="Labutti K."/>
            <person name="Kuo R."/>
            <person name="Ohm R.A."/>
            <person name="Bhattacharya S.S."/>
            <person name="Shirouzu T."/>
            <person name="Yoshinaga Y."/>
            <person name="Martin F.M."/>
            <person name="Grigoriev I.V."/>
            <person name="Hibbett D.S."/>
        </authorList>
    </citation>
    <scope>NUCLEOTIDE SEQUENCE [LARGE SCALE GENOMIC DNA]</scope>
    <source>
        <strain evidence="2 3">HHB9708</strain>
    </source>
</reference>
<dbReference type="Proteomes" id="UP000076722">
    <property type="component" value="Unassembled WGS sequence"/>
</dbReference>
<feature type="non-terminal residue" evidence="2">
    <location>
        <position position="1"/>
    </location>
</feature>
<dbReference type="CDD" id="cd18186">
    <property type="entry name" value="BTB_POZ_ZBTB_KLHL-like"/>
    <property type="match status" value="1"/>
</dbReference>
<accession>A0A164SZV2</accession>